<accession>A0A645C8M6</accession>
<keyword evidence="1" id="KW-0812">Transmembrane</keyword>
<keyword evidence="1" id="KW-0472">Membrane</keyword>
<evidence type="ECO:0000256" key="1">
    <source>
        <dbReference type="SAM" id="Phobius"/>
    </source>
</evidence>
<dbReference type="AlphaFoldDB" id="A0A645C8M6"/>
<gene>
    <name evidence="2" type="ORF">SDC9_119316</name>
</gene>
<dbReference type="EMBL" id="VSSQ01024688">
    <property type="protein sequence ID" value="MPM72343.1"/>
    <property type="molecule type" value="Genomic_DNA"/>
</dbReference>
<keyword evidence="1" id="KW-1133">Transmembrane helix</keyword>
<feature type="transmembrane region" description="Helical" evidence="1">
    <location>
        <begin position="44"/>
        <end position="62"/>
    </location>
</feature>
<proteinExistence type="predicted"/>
<feature type="transmembrane region" description="Helical" evidence="1">
    <location>
        <begin position="74"/>
        <end position="98"/>
    </location>
</feature>
<organism evidence="2">
    <name type="scientific">bioreactor metagenome</name>
    <dbReference type="NCBI Taxonomy" id="1076179"/>
    <lineage>
        <taxon>unclassified sequences</taxon>
        <taxon>metagenomes</taxon>
        <taxon>ecological metagenomes</taxon>
    </lineage>
</organism>
<sequence>MPVAYRGTPELNPPAVLLAAARVSRISLALPVTTAIVMPSKMSAATIPMMIAVVLNIFVFVASSNPFTAPTVEFTVFMILTIATTAATTAAMTTTTLITSGGIFEIIVNTPVRTGSRTVPSV</sequence>
<name>A0A645C8M6_9ZZZZ</name>
<evidence type="ECO:0000313" key="2">
    <source>
        <dbReference type="EMBL" id="MPM72343.1"/>
    </source>
</evidence>
<comment type="caution">
    <text evidence="2">The sequence shown here is derived from an EMBL/GenBank/DDBJ whole genome shotgun (WGS) entry which is preliminary data.</text>
</comment>
<protein>
    <submittedName>
        <fullName evidence="2">Uncharacterized protein</fullName>
    </submittedName>
</protein>
<reference evidence="2" key="1">
    <citation type="submission" date="2019-08" db="EMBL/GenBank/DDBJ databases">
        <authorList>
            <person name="Kucharzyk K."/>
            <person name="Murdoch R.W."/>
            <person name="Higgins S."/>
            <person name="Loffler F."/>
        </authorList>
    </citation>
    <scope>NUCLEOTIDE SEQUENCE</scope>
</reference>